<keyword evidence="7" id="KW-1185">Reference proteome</keyword>
<dbReference type="RefSeq" id="WP_109535056.1">
    <property type="nucleotide sequence ID" value="NZ_CAXPUO010000092.1"/>
</dbReference>
<evidence type="ECO:0000259" key="5">
    <source>
        <dbReference type="PROSITE" id="PS51891"/>
    </source>
</evidence>
<evidence type="ECO:0000256" key="2">
    <source>
        <dbReference type="ARBA" id="ARBA00022723"/>
    </source>
</evidence>
<evidence type="ECO:0000256" key="3">
    <source>
        <dbReference type="ARBA" id="ARBA00022833"/>
    </source>
</evidence>
<evidence type="ECO:0000256" key="1">
    <source>
        <dbReference type="ARBA" id="ARBA00005495"/>
    </source>
</evidence>
<dbReference type="InterPro" id="IPR011057">
    <property type="entry name" value="Mss4-like_sf"/>
</dbReference>
<dbReference type="OrthoDB" id="9807246at2"/>
<dbReference type="Proteomes" id="UP000244940">
    <property type="component" value="Unassembled WGS sequence"/>
</dbReference>
<sequence length="164" mass="17723">MTGGASDRPVPRALALPADGGCRCGALRFRVTEQPIASAACHCRGCQKMSGSAFSTTLMVPVTGFTLLQGAVVQGGMKSPDLMHIHCAECLAWVFTRIPGMEFLNLRPTMLDDPSGFVPLMETCTSEKLPWAETPARHKFEHFPPPEAFGPLLEEYATLIASEE</sequence>
<dbReference type="GO" id="GO:0046872">
    <property type="term" value="F:metal ion binding"/>
    <property type="evidence" value="ECO:0007669"/>
    <property type="project" value="UniProtKB-KW"/>
</dbReference>
<dbReference type="AlphaFoldDB" id="A0A2U2C4K7"/>
<evidence type="ECO:0000313" key="7">
    <source>
        <dbReference type="Proteomes" id="UP000244940"/>
    </source>
</evidence>
<dbReference type="EMBL" id="QEYD01000015">
    <property type="protein sequence ID" value="PWE26820.1"/>
    <property type="molecule type" value="Genomic_DNA"/>
</dbReference>
<dbReference type="PANTHER" id="PTHR33337">
    <property type="entry name" value="GFA DOMAIN-CONTAINING PROTEIN"/>
    <property type="match status" value="1"/>
</dbReference>
<dbReference type="PANTHER" id="PTHR33337:SF40">
    <property type="entry name" value="CENP-V_GFA DOMAIN-CONTAINING PROTEIN-RELATED"/>
    <property type="match status" value="1"/>
</dbReference>
<reference evidence="6 7" key="1">
    <citation type="submission" date="2018-05" db="EMBL/GenBank/DDBJ databases">
        <title>Pararhodobacter marina sp. nov., isolated from deep-sea water of the Indian Ocean.</title>
        <authorList>
            <person name="Lai Q.Sr."/>
            <person name="Liu X."/>
            <person name="Shao Z."/>
        </authorList>
    </citation>
    <scope>NUCLEOTIDE SEQUENCE [LARGE SCALE GENOMIC DNA]</scope>
    <source>
        <strain evidence="6 7">CIC4N-9</strain>
    </source>
</reference>
<keyword evidence="2" id="KW-0479">Metal-binding</keyword>
<name>A0A2U2C4K7_9RHOB</name>
<proteinExistence type="inferred from homology"/>
<comment type="similarity">
    <text evidence="1">Belongs to the Gfa family.</text>
</comment>
<accession>A0A2U2C4K7</accession>
<dbReference type="GeneID" id="94367122"/>
<dbReference type="PROSITE" id="PS51891">
    <property type="entry name" value="CENP_V_GFA"/>
    <property type="match status" value="1"/>
</dbReference>
<dbReference type="GO" id="GO:0016846">
    <property type="term" value="F:carbon-sulfur lyase activity"/>
    <property type="evidence" value="ECO:0007669"/>
    <property type="project" value="InterPro"/>
</dbReference>
<comment type="caution">
    <text evidence="6">The sequence shown here is derived from an EMBL/GenBank/DDBJ whole genome shotgun (WGS) entry which is preliminary data.</text>
</comment>
<keyword evidence="3" id="KW-0862">Zinc</keyword>
<dbReference type="Gene3D" id="3.90.1590.10">
    <property type="entry name" value="glutathione-dependent formaldehyde- activating enzyme (gfa)"/>
    <property type="match status" value="1"/>
</dbReference>
<evidence type="ECO:0000256" key="4">
    <source>
        <dbReference type="ARBA" id="ARBA00023239"/>
    </source>
</evidence>
<feature type="domain" description="CENP-V/GFA" evidence="5">
    <location>
        <begin position="18"/>
        <end position="132"/>
    </location>
</feature>
<organism evidence="6 7">
    <name type="scientific">Pararhodobacter marinus</name>
    <dbReference type="NCBI Taxonomy" id="2184063"/>
    <lineage>
        <taxon>Bacteria</taxon>
        <taxon>Pseudomonadati</taxon>
        <taxon>Pseudomonadota</taxon>
        <taxon>Alphaproteobacteria</taxon>
        <taxon>Rhodobacterales</taxon>
        <taxon>Paracoccaceae</taxon>
        <taxon>Pararhodobacter</taxon>
    </lineage>
</organism>
<dbReference type="SUPFAM" id="SSF51316">
    <property type="entry name" value="Mss4-like"/>
    <property type="match status" value="1"/>
</dbReference>
<keyword evidence="4" id="KW-0456">Lyase</keyword>
<dbReference type="Pfam" id="PF04828">
    <property type="entry name" value="GFA"/>
    <property type="match status" value="1"/>
</dbReference>
<evidence type="ECO:0000313" key="6">
    <source>
        <dbReference type="EMBL" id="PWE26820.1"/>
    </source>
</evidence>
<dbReference type="InterPro" id="IPR006913">
    <property type="entry name" value="CENP-V/GFA"/>
</dbReference>
<gene>
    <name evidence="6" type="ORF">C4N9_19710</name>
</gene>
<protein>
    <submittedName>
        <fullName evidence="6">Aldehyde-activating protein</fullName>
    </submittedName>
</protein>